<dbReference type="InterPro" id="IPR003718">
    <property type="entry name" value="OsmC/Ohr_fam"/>
</dbReference>
<dbReference type="PANTHER" id="PTHR35368">
    <property type="entry name" value="HYDROPEROXIDE REDUCTASE"/>
    <property type="match status" value="1"/>
</dbReference>
<dbReference type="InterPro" id="IPR036102">
    <property type="entry name" value="OsmC/Ohrsf"/>
</dbReference>
<gene>
    <name evidence="1" type="ORF">MW290_21935</name>
</gene>
<dbReference type="SUPFAM" id="SSF82784">
    <property type="entry name" value="OsmC-like"/>
    <property type="match status" value="1"/>
</dbReference>
<accession>A0ABY4SE47</accession>
<dbReference type="Gene3D" id="3.30.300.20">
    <property type="match status" value="1"/>
</dbReference>
<dbReference type="InterPro" id="IPR015946">
    <property type="entry name" value="KH_dom-like_a/b"/>
</dbReference>
<dbReference type="Proteomes" id="UP001056201">
    <property type="component" value="Chromosome 2"/>
</dbReference>
<proteinExistence type="predicted"/>
<protein>
    <submittedName>
        <fullName evidence="1">OsmC family protein</fullName>
    </submittedName>
</protein>
<evidence type="ECO:0000313" key="2">
    <source>
        <dbReference type="Proteomes" id="UP001056201"/>
    </source>
</evidence>
<dbReference type="EMBL" id="CP097636">
    <property type="protein sequence ID" value="URI11602.1"/>
    <property type="molecule type" value="Genomic_DNA"/>
</dbReference>
<dbReference type="RefSeq" id="WP_250199796.1">
    <property type="nucleotide sequence ID" value="NZ_CP097636.1"/>
</dbReference>
<keyword evidence="2" id="KW-1185">Reference proteome</keyword>
<sequence>MAAHEIAAAFERVASVLRRRPEAGIGDDTPARAEWAGGTRVITHDGHGQGLVVTDLPTELGGQGEAPSAVWLLRAALASCVATRVLMEAALQGIELRTLDVQAGSRSDARGLLGLPDDQGRPVPAGPAQLSLQVRLGADGVAAERLQALVASAARASPVAATLHAQLPLLLQVVVEPPGPAVTKT</sequence>
<dbReference type="InterPro" id="IPR052924">
    <property type="entry name" value="OsmC/Ohr_hydroprdx_reductase"/>
</dbReference>
<dbReference type="PANTHER" id="PTHR35368:SF1">
    <property type="entry name" value="HYDROPEROXIDE REDUCTASE"/>
    <property type="match status" value="1"/>
</dbReference>
<organism evidence="1 2">
    <name type="scientific">Aquincola tertiaricarbonis</name>
    <dbReference type="NCBI Taxonomy" id="391953"/>
    <lineage>
        <taxon>Bacteria</taxon>
        <taxon>Pseudomonadati</taxon>
        <taxon>Pseudomonadota</taxon>
        <taxon>Betaproteobacteria</taxon>
        <taxon>Burkholderiales</taxon>
        <taxon>Sphaerotilaceae</taxon>
        <taxon>Aquincola</taxon>
    </lineage>
</organism>
<evidence type="ECO:0000313" key="1">
    <source>
        <dbReference type="EMBL" id="URI11602.1"/>
    </source>
</evidence>
<dbReference type="Pfam" id="PF02566">
    <property type="entry name" value="OsmC"/>
    <property type="match status" value="1"/>
</dbReference>
<reference evidence="1" key="1">
    <citation type="submission" date="2022-05" db="EMBL/GenBank/DDBJ databases">
        <title>An RpoN-dependent PEP-CTERM gene is involved in floc formation of an Aquincola tertiaricarbonis strain.</title>
        <authorList>
            <person name="Qiu D."/>
            <person name="Xia M."/>
        </authorList>
    </citation>
    <scope>NUCLEOTIDE SEQUENCE</scope>
    <source>
        <strain evidence="1">RN12</strain>
    </source>
</reference>
<name>A0ABY4SE47_AQUTE</name>